<keyword evidence="8 13" id="KW-1133">Transmembrane helix</keyword>
<comment type="similarity">
    <text evidence="2 13">Belongs to the OXA1/ALB3/YidC family. Type 1 subfamily.</text>
</comment>
<evidence type="ECO:0000256" key="9">
    <source>
        <dbReference type="ARBA" id="ARBA00023136"/>
    </source>
</evidence>
<reference evidence="16" key="2">
    <citation type="submission" date="2020-09" db="EMBL/GenBank/DDBJ databases">
        <authorList>
            <person name="Sun Q."/>
            <person name="Zhou Y."/>
        </authorList>
    </citation>
    <scope>NUCLEOTIDE SEQUENCE</scope>
    <source>
        <strain evidence="16">CGMCC 1.12921</strain>
    </source>
</reference>
<comment type="subunit">
    <text evidence="13">Interacts with the Sec translocase complex via SecD. Specifically interacts with transmembrane segments of nascent integral membrane proteins during membrane integration.</text>
</comment>
<evidence type="ECO:0000256" key="8">
    <source>
        <dbReference type="ARBA" id="ARBA00022989"/>
    </source>
</evidence>
<evidence type="ECO:0000313" key="16">
    <source>
        <dbReference type="EMBL" id="GGC96844.1"/>
    </source>
</evidence>
<dbReference type="AlphaFoldDB" id="A0A8J2Y4L6"/>
<dbReference type="InterPro" id="IPR019998">
    <property type="entry name" value="Membr_insert_YidC"/>
</dbReference>
<dbReference type="CDD" id="cd20070">
    <property type="entry name" value="5TM_YidC_Alb3"/>
    <property type="match status" value="1"/>
</dbReference>
<dbReference type="Pfam" id="PF02096">
    <property type="entry name" value="60KD_IMP"/>
    <property type="match status" value="1"/>
</dbReference>
<reference evidence="16" key="1">
    <citation type="journal article" date="2014" name="Int. J. Syst. Evol. Microbiol.">
        <title>Complete genome sequence of Corynebacterium casei LMG S-19264T (=DSM 44701T), isolated from a smear-ripened cheese.</title>
        <authorList>
            <consortium name="US DOE Joint Genome Institute (JGI-PGF)"/>
            <person name="Walter F."/>
            <person name="Albersmeier A."/>
            <person name="Kalinowski J."/>
            <person name="Ruckert C."/>
        </authorList>
    </citation>
    <scope>NUCLEOTIDE SEQUENCE</scope>
    <source>
        <strain evidence="16">CGMCC 1.12921</strain>
    </source>
</reference>
<dbReference type="Pfam" id="PF14849">
    <property type="entry name" value="YidC_periplas"/>
    <property type="match status" value="1"/>
</dbReference>
<evidence type="ECO:0000256" key="7">
    <source>
        <dbReference type="ARBA" id="ARBA00022927"/>
    </source>
</evidence>
<keyword evidence="5 13" id="KW-1003">Cell membrane</keyword>
<dbReference type="InterPro" id="IPR047196">
    <property type="entry name" value="YidC_ALB_C"/>
</dbReference>
<protein>
    <recommendedName>
        <fullName evidence="3 13">Membrane protein insertase YidC</fullName>
    </recommendedName>
    <alternativeName>
        <fullName evidence="12 13">Foldase YidC</fullName>
    </alternativeName>
    <alternativeName>
        <fullName evidence="11 13">Membrane integrase YidC</fullName>
    </alternativeName>
    <alternativeName>
        <fullName evidence="13">Membrane protein YidC</fullName>
    </alternativeName>
</protein>
<keyword evidence="6 13" id="KW-0812">Transmembrane</keyword>
<dbReference type="Gene3D" id="2.70.98.90">
    <property type="match status" value="1"/>
</dbReference>
<evidence type="ECO:0000259" key="14">
    <source>
        <dbReference type="Pfam" id="PF02096"/>
    </source>
</evidence>
<evidence type="ECO:0000256" key="12">
    <source>
        <dbReference type="ARBA" id="ARBA00033342"/>
    </source>
</evidence>
<evidence type="ECO:0000256" key="5">
    <source>
        <dbReference type="ARBA" id="ARBA00022475"/>
    </source>
</evidence>
<evidence type="ECO:0000256" key="6">
    <source>
        <dbReference type="ARBA" id="ARBA00022692"/>
    </source>
</evidence>
<dbReference type="PRINTS" id="PR01900">
    <property type="entry name" value="YIDCPROTEIN"/>
</dbReference>
<evidence type="ECO:0000256" key="10">
    <source>
        <dbReference type="ARBA" id="ARBA00023186"/>
    </source>
</evidence>
<dbReference type="RefSeq" id="WP_188159453.1">
    <property type="nucleotide sequence ID" value="NZ_BMGH01000001.1"/>
</dbReference>
<keyword evidence="7 13" id="KW-0653">Protein transport</keyword>
<feature type="transmembrane region" description="Helical" evidence="13">
    <location>
        <begin position="377"/>
        <end position="397"/>
    </location>
</feature>
<feature type="transmembrane region" description="Helical" evidence="13">
    <location>
        <begin position="440"/>
        <end position="460"/>
    </location>
</feature>
<evidence type="ECO:0000259" key="15">
    <source>
        <dbReference type="Pfam" id="PF14849"/>
    </source>
</evidence>
<dbReference type="CDD" id="cd19961">
    <property type="entry name" value="EcYidC-like_peri"/>
    <property type="match status" value="1"/>
</dbReference>
<sequence>MDNRNLIIAVAISMGLLLLWDVFYMQPQRDAMEAQRQAQQTMQVDEQAAGDLGTLEDPSSVNRILTREEALALAPGRVRIETPMVTGSINLQGAVIDDLSLKQYHITPDDSSPIVTMLNPRETQYGHYMQTGAIARAGENPLQDDRTAIWTADESAVLTVDNDVTLTRTEGGLVHTMTIGIDDQYMFNVTRTVENTSGERAIVAPFGLTVQRGDPPFLKKFMILHEGPVGVLGSVGLKERKYQNVYKKGERSAEGVSGGWVGLTSKNWLAAPIPAQDLVYTGRLGHEANTTRDNPVYLAQYRGAQQVVEPGETWTYQAHMFGGAKRMEILNHYEEPVEEGGLGIKDFDKAVDWGNFFFLTRPIFWLMHFFAELTGNYGVAILLLTLVIKAILFPLANKSFASMAGMRKVQPELKKLQERYKDDKMKQQQEMMALYKKYNINPLAGCLPVIMQMPIFFALYKVLFVTIELRHEPFLYINDLTAPDPAVLLNLFGLAPWDVATLPLVGPYIAIGLLPILMAIAMFFQTKLNPPPPDPTQAMIFNFMPLMFLFIFAPFPAGLVLYWFWNTFLGVIQQYVIMKRHGADVDFFGNIKQSFGKDGEKKPASANDSK</sequence>
<dbReference type="InterPro" id="IPR028055">
    <property type="entry name" value="YidC/Oxa/ALB_C"/>
</dbReference>
<organism evidence="16 17">
    <name type="scientific">Aquisalinus flavus</name>
    <dbReference type="NCBI Taxonomy" id="1526572"/>
    <lineage>
        <taxon>Bacteria</taxon>
        <taxon>Pseudomonadati</taxon>
        <taxon>Pseudomonadota</taxon>
        <taxon>Alphaproteobacteria</taxon>
        <taxon>Parvularculales</taxon>
        <taxon>Parvularculaceae</taxon>
        <taxon>Aquisalinus</taxon>
    </lineage>
</organism>
<feature type="domain" description="Membrane insertase YidC/Oxa/ALB C-terminal" evidence="14">
    <location>
        <begin position="377"/>
        <end position="579"/>
    </location>
</feature>
<dbReference type="PANTHER" id="PTHR12428:SF65">
    <property type="entry name" value="CYTOCHROME C OXIDASE ASSEMBLY PROTEIN COX18, MITOCHONDRIAL"/>
    <property type="match status" value="1"/>
</dbReference>
<feature type="transmembrane region" description="Helical" evidence="13">
    <location>
        <begin position="505"/>
        <end position="524"/>
    </location>
</feature>
<dbReference type="PANTHER" id="PTHR12428">
    <property type="entry name" value="OXA1"/>
    <property type="match status" value="1"/>
</dbReference>
<keyword evidence="9 13" id="KW-0472">Membrane</keyword>
<dbReference type="InterPro" id="IPR001708">
    <property type="entry name" value="YidC/ALB3/OXA1/COX18"/>
</dbReference>
<keyword evidence="10 13" id="KW-0143">Chaperone</keyword>
<proteinExistence type="inferred from homology"/>
<comment type="function">
    <text evidence="13">Required for the insertion and/or proper folding and/or complex formation of integral membrane proteins into the membrane. Involved in integration of membrane proteins that insert both dependently and independently of the Sec translocase complex, as well as at least some lipoproteins. Aids folding of multispanning membrane proteins.</text>
</comment>
<feature type="transmembrane region" description="Helical" evidence="13">
    <location>
        <begin position="6"/>
        <end position="24"/>
    </location>
</feature>
<evidence type="ECO:0000256" key="4">
    <source>
        <dbReference type="ARBA" id="ARBA00022448"/>
    </source>
</evidence>
<dbReference type="NCBIfam" id="TIGR03592">
    <property type="entry name" value="yidC_oxa1_cterm"/>
    <property type="match status" value="1"/>
</dbReference>
<dbReference type="NCBIfam" id="TIGR03593">
    <property type="entry name" value="yidC_nterm"/>
    <property type="match status" value="1"/>
</dbReference>
<feature type="domain" description="Membrane insertase YidC N-terminal" evidence="15">
    <location>
        <begin position="77"/>
        <end position="366"/>
    </location>
</feature>
<evidence type="ECO:0000313" key="17">
    <source>
        <dbReference type="Proteomes" id="UP000613582"/>
    </source>
</evidence>
<feature type="transmembrane region" description="Helical" evidence="13">
    <location>
        <begin position="545"/>
        <end position="565"/>
    </location>
</feature>
<keyword evidence="17" id="KW-1185">Reference proteome</keyword>
<evidence type="ECO:0000256" key="13">
    <source>
        <dbReference type="HAMAP-Rule" id="MF_01810"/>
    </source>
</evidence>
<accession>A0A8J2Y4L6</accession>
<comment type="subcellular location">
    <subcellularLocation>
        <location evidence="1">Cell inner membrane</location>
        <topology evidence="1">Multi-pass membrane protein</topology>
    </subcellularLocation>
    <subcellularLocation>
        <location evidence="13">Cell membrane</location>
        <topology evidence="13">Multi-pass membrane protein</topology>
    </subcellularLocation>
</comment>
<dbReference type="Proteomes" id="UP000613582">
    <property type="component" value="Unassembled WGS sequence"/>
</dbReference>
<evidence type="ECO:0000256" key="11">
    <source>
        <dbReference type="ARBA" id="ARBA00033245"/>
    </source>
</evidence>
<dbReference type="GO" id="GO:0051205">
    <property type="term" value="P:protein insertion into membrane"/>
    <property type="evidence" value="ECO:0007669"/>
    <property type="project" value="TreeGrafter"/>
</dbReference>
<dbReference type="InterPro" id="IPR028053">
    <property type="entry name" value="Membr_insert_YidC_N"/>
</dbReference>
<evidence type="ECO:0000256" key="2">
    <source>
        <dbReference type="ARBA" id="ARBA00010527"/>
    </source>
</evidence>
<name>A0A8J2Y4L6_9PROT</name>
<dbReference type="InterPro" id="IPR038221">
    <property type="entry name" value="YidC_periplasmic_sf"/>
</dbReference>
<dbReference type="GO" id="GO:0032977">
    <property type="term" value="F:membrane insertase activity"/>
    <property type="evidence" value="ECO:0007669"/>
    <property type="project" value="InterPro"/>
</dbReference>
<keyword evidence="4 13" id="KW-0813">Transport</keyword>
<dbReference type="HAMAP" id="MF_01810">
    <property type="entry name" value="YidC_type1"/>
    <property type="match status" value="1"/>
</dbReference>
<comment type="caution">
    <text evidence="16">The sequence shown here is derived from an EMBL/GenBank/DDBJ whole genome shotgun (WGS) entry which is preliminary data.</text>
</comment>
<dbReference type="EMBL" id="BMGH01000001">
    <property type="protein sequence ID" value="GGC96844.1"/>
    <property type="molecule type" value="Genomic_DNA"/>
</dbReference>
<evidence type="ECO:0000256" key="1">
    <source>
        <dbReference type="ARBA" id="ARBA00004429"/>
    </source>
</evidence>
<dbReference type="NCBIfam" id="NF002353">
    <property type="entry name" value="PRK01318.1-4"/>
    <property type="match status" value="1"/>
</dbReference>
<gene>
    <name evidence="13 16" type="primary">yidC</name>
    <name evidence="16" type="ORF">GCM10011342_02150</name>
</gene>
<dbReference type="GO" id="GO:0015031">
    <property type="term" value="P:protein transport"/>
    <property type="evidence" value="ECO:0007669"/>
    <property type="project" value="UniProtKB-KW"/>
</dbReference>
<dbReference type="GO" id="GO:0005886">
    <property type="term" value="C:plasma membrane"/>
    <property type="evidence" value="ECO:0007669"/>
    <property type="project" value="UniProtKB-SubCell"/>
</dbReference>
<evidence type="ECO:0000256" key="3">
    <source>
        <dbReference type="ARBA" id="ARBA00015325"/>
    </source>
</evidence>